<evidence type="ECO:0000259" key="2">
    <source>
        <dbReference type="PROSITE" id="PS51740"/>
    </source>
</evidence>
<comment type="caution">
    <text evidence="3">The sequence shown here is derived from an EMBL/GenBank/DDBJ whole genome shotgun (WGS) entry which is preliminary data.</text>
</comment>
<dbReference type="RefSeq" id="WP_008276367.1">
    <property type="nucleotide sequence ID" value="NZ_AAXW01000023.1"/>
</dbReference>
<dbReference type="AlphaFoldDB" id="A3ISL4"/>
<name>A3ISL4_9CHRO</name>
<dbReference type="SUPFAM" id="SSF89447">
    <property type="entry name" value="AbrB/MazE/MraZ-like"/>
    <property type="match status" value="1"/>
</dbReference>
<dbReference type="Proteomes" id="UP000003781">
    <property type="component" value="Unassembled WGS sequence"/>
</dbReference>
<feature type="domain" description="SpoVT-AbrB" evidence="2">
    <location>
        <begin position="5"/>
        <end position="50"/>
    </location>
</feature>
<evidence type="ECO:0000313" key="4">
    <source>
        <dbReference type="Proteomes" id="UP000003781"/>
    </source>
</evidence>
<dbReference type="OrthoDB" id="427203at2"/>
<accession>A3ISL4</accession>
<dbReference type="SMART" id="SM00966">
    <property type="entry name" value="SpoVT_AbrB"/>
    <property type="match status" value="1"/>
</dbReference>
<dbReference type="GO" id="GO:0003677">
    <property type="term" value="F:DNA binding"/>
    <property type="evidence" value="ECO:0007669"/>
    <property type="project" value="UniProtKB-UniRule"/>
</dbReference>
<dbReference type="PROSITE" id="PS51740">
    <property type="entry name" value="SPOVT_ABRB"/>
    <property type="match status" value="1"/>
</dbReference>
<gene>
    <name evidence="3" type="ORF">CY0110_20343</name>
</gene>
<dbReference type="InterPro" id="IPR007159">
    <property type="entry name" value="SpoVT-AbrB_dom"/>
</dbReference>
<reference evidence="3 4" key="1">
    <citation type="submission" date="2007-03" db="EMBL/GenBank/DDBJ databases">
        <authorList>
            <person name="Stal L."/>
            <person name="Ferriera S."/>
            <person name="Johnson J."/>
            <person name="Kravitz S."/>
            <person name="Beeson K."/>
            <person name="Sutton G."/>
            <person name="Rogers Y.-H."/>
            <person name="Friedman R."/>
            <person name="Frazier M."/>
            <person name="Venter J.C."/>
        </authorList>
    </citation>
    <scope>NUCLEOTIDE SEQUENCE [LARGE SCALE GENOMIC DNA]</scope>
    <source>
        <strain evidence="3 4">CCY0110</strain>
    </source>
</reference>
<sequence>MTDKGTTTKITDGGRIVIPAEYRRALALNTGDDVILTLEEGTIRILPRTEALRRAQKIVTRYTKNKELSSELIEERRQEAKNE</sequence>
<dbReference type="InterPro" id="IPR037914">
    <property type="entry name" value="SpoVT-AbrB_sf"/>
</dbReference>
<dbReference type="eggNOG" id="COG2336">
    <property type="taxonomic scope" value="Bacteria"/>
</dbReference>
<keyword evidence="4" id="KW-1185">Reference proteome</keyword>
<proteinExistence type="predicted"/>
<evidence type="ECO:0000313" key="3">
    <source>
        <dbReference type="EMBL" id="EAZ90584.1"/>
    </source>
</evidence>
<evidence type="ECO:0000256" key="1">
    <source>
        <dbReference type="PROSITE-ProRule" id="PRU01076"/>
    </source>
</evidence>
<dbReference type="EMBL" id="AAXW01000023">
    <property type="protein sequence ID" value="EAZ90584.1"/>
    <property type="molecule type" value="Genomic_DNA"/>
</dbReference>
<keyword evidence="1" id="KW-0238">DNA-binding</keyword>
<dbReference type="NCBIfam" id="TIGR01439">
    <property type="entry name" value="lp_hng_hel_AbrB"/>
    <property type="match status" value="1"/>
</dbReference>
<organism evidence="3 4">
    <name type="scientific">Crocosphaera chwakensis CCY0110</name>
    <dbReference type="NCBI Taxonomy" id="391612"/>
    <lineage>
        <taxon>Bacteria</taxon>
        <taxon>Bacillati</taxon>
        <taxon>Cyanobacteriota</taxon>
        <taxon>Cyanophyceae</taxon>
        <taxon>Oscillatoriophycideae</taxon>
        <taxon>Chroococcales</taxon>
        <taxon>Aphanothecaceae</taxon>
        <taxon>Crocosphaera</taxon>
        <taxon>Crocosphaera chwakensis</taxon>
    </lineage>
</organism>
<protein>
    <submittedName>
        <fullName evidence="3">Transcriptional regulator, AbrB family protein</fullName>
    </submittedName>
</protein>
<dbReference type="Gene3D" id="2.10.260.10">
    <property type="match status" value="1"/>
</dbReference>
<dbReference type="Pfam" id="PF04014">
    <property type="entry name" value="MazE_antitoxin"/>
    <property type="match status" value="1"/>
</dbReference>